<organism evidence="8 9">
    <name type="scientific">Gracilibacillus halophilus YIM-C55.5</name>
    <dbReference type="NCBI Taxonomy" id="1308866"/>
    <lineage>
        <taxon>Bacteria</taxon>
        <taxon>Bacillati</taxon>
        <taxon>Bacillota</taxon>
        <taxon>Bacilli</taxon>
        <taxon>Bacillales</taxon>
        <taxon>Bacillaceae</taxon>
        <taxon>Gracilibacillus</taxon>
    </lineage>
</organism>
<evidence type="ECO:0000256" key="1">
    <source>
        <dbReference type="ARBA" id="ARBA00004651"/>
    </source>
</evidence>
<dbReference type="PANTHER" id="PTHR12677:SF59">
    <property type="entry name" value="GOLGI APPARATUS MEMBRANE PROTEIN TVP38-RELATED"/>
    <property type="match status" value="1"/>
</dbReference>
<accession>N4WRP3</accession>
<evidence type="ECO:0000256" key="6">
    <source>
        <dbReference type="RuleBase" id="RU366058"/>
    </source>
</evidence>
<evidence type="ECO:0000256" key="4">
    <source>
        <dbReference type="ARBA" id="ARBA00022989"/>
    </source>
</evidence>
<dbReference type="EMBL" id="APML01000024">
    <property type="protein sequence ID" value="ENH97050.1"/>
    <property type="molecule type" value="Genomic_DNA"/>
</dbReference>
<feature type="transmembrane region" description="Helical" evidence="6">
    <location>
        <begin position="15"/>
        <end position="39"/>
    </location>
</feature>
<comment type="subcellular location">
    <subcellularLocation>
        <location evidence="1 6">Cell membrane</location>
        <topology evidence="1 6">Multi-pass membrane protein</topology>
    </subcellularLocation>
</comment>
<keyword evidence="2 6" id="KW-1003">Cell membrane</keyword>
<comment type="similarity">
    <text evidence="6">Belongs to the TVP38/TMEM64 family.</text>
</comment>
<evidence type="ECO:0000259" key="7">
    <source>
        <dbReference type="Pfam" id="PF09335"/>
    </source>
</evidence>
<comment type="caution">
    <text evidence="8">The sequence shown here is derived from an EMBL/GenBank/DDBJ whole genome shotgun (WGS) entry which is preliminary data.</text>
</comment>
<name>N4WRP3_9BACI</name>
<proteinExistence type="inferred from homology"/>
<dbReference type="STRING" id="1308866.J416_07637"/>
<feature type="transmembrane region" description="Helical" evidence="6">
    <location>
        <begin position="46"/>
        <end position="72"/>
    </location>
</feature>
<dbReference type="Proteomes" id="UP000012283">
    <property type="component" value="Unassembled WGS sequence"/>
</dbReference>
<feature type="transmembrane region" description="Helical" evidence="6">
    <location>
        <begin position="129"/>
        <end position="148"/>
    </location>
</feature>
<evidence type="ECO:0000256" key="5">
    <source>
        <dbReference type="ARBA" id="ARBA00023136"/>
    </source>
</evidence>
<feature type="transmembrane region" description="Helical" evidence="6">
    <location>
        <begin position="98"/>
        <end position="120"/>
    </location>
</feature>
<keyword evidence="5 6" id="KW-0472">Membrane</keyword>
<dbReference type="Pfam" id="PF09335">
    <property type="entry name" value="VTT_dom"/>
    <property type="match status" value="1"/>
</dbReference>
<evidence type="ECO:0000256" key="2">
    <source>
        <dbReference type="ARBA" id="ARBA00022475"/>
    </source>
</evidence>
<keyword evidence="3 6" id="KW-0812">Transmembrane</keyword>
<feature type="domain" description="VTT" evidence="7">
    <location>
        <begin position="36"/>
        <end position="149"/>
    </location>
</feature>
<dbReference type="OrthoDB" id="2451090at2"/>
<gene>
    <name evidence="8" type="ORF">J416_07637</name>
</gene>
<evidence type="ECO:0000313" key="8">
    <source>
        <dbReference type="EMBL" id="ENH97050.1"/>
    </source>
</evidence>
<dbReference type="AlphaFoldDB" id="N4WRP3"/>
<dbReference type="InterPro" id="IPR032816">
    <property type="entry name" value="VTT_dom"/>
</dbReference>
<sequence length="191" mass="22261">MVWELLYQIKWVENYAFLAPIVFICLHMIRPLFFVPVLLLCITGGLLFGFVAGTVYSIIGLTLSSLLFYQLIHWVDPLRKRFENIKQKLFGDRQTLNLTQITLLRMVPFIHFHLLSFWLYERSNNKKAYLQKTLISVVPVTLLYTSLGQSIQEIPLPYVLLATSIICVIAFLMRNKQAVIKWQHFFSTSST</sequence>
<evidence type="ECO:0000313" key="9">
    <source>
        <dbReference type="Proteomes" id="UP000012283"/>
    </source>
</evidence>
<keyword evidence="9" id="KW-1185">Reference proteome</keyword>
<protein>
    <recommendedName>
        <fullName evidence="6">TVP38/TMEM64 family membrane protein</fullName>
    </recommendedName>
</protein>
<dbReference type="PANTHER" id="PTHR12677">
    <property type="entry name" value="GOLGI APPARATUS MEMBRANE PROTEIN TVP38-RELATED"/>
    <property type="match status" value="1"/>
</dbReference>
<dbReference type="eggNOG" id="COG0398">
    <property type="taxonomic scope" value="Bacteria"/>
</dbReference>
<reference evidence="8 9" key="1">
    <citation type="submission" date="2013-03" db="EMBL/GenBank/DDBJ databases">
        <title>Draft genome sequence of Gracibacillus halophilus YIM-C55.5, a moderately halophilic and thermophilic organism from the Xiaochaidamu salt lake.</title>
        <authorList>
            <person name="Sugumar T."/>
            <person name="Polireddy D.R."/>
            <person name="Antony A."/>
            <person name="Madhava Y.R."/>
            <person name="Sivakumar N."/>
        </authorList>
    </citation>
    <scope>NUCLEOTIDE SEQUENCE [LARGE SCALE GENOMIC DNA]</scope>
    <source>
        <strain evidence="8 9">YIM-C55.5</strain>
    </source>
</reference>
<dbReference type="PATRIC" id="fig|1308866.3.peg.1542"/>
<feature type="transmembrane region" description="Helical" evidence="6">
    <location>
        <begin position="154"/>
        <end position="173"/>
    </location>
</feature>
<dbReference type="GO" id="GO:0005886">
    <property type="term" value="C:plasma membrane"/>
    <property type="evidence" value="ECO:0007669"/>
    <property type="project" value="UniProtKB-SubCell"/>
</dbReference>
<keyword evidence="4 6" id="KW-1133">Transmembrane helix</keyword>
<evidence type="ECO:0000256" key="3">
    <source>
        <dbReference type="ARBA" id="ARBA00022692"/>
    </source>
</evidence>
<dbReference type="InterPro" id="IPR015414">
    <property type="entry name" value="TMEM64"/>
</dbReference>
<dbReference type="RefSeq" id="WP_003467584.1">
    <property type="nucleotide sequence ID" value="NZ_APML01000024.1"/>
</dbReference>